<organism evidence="3 4">
    <name type="scientific">Ottowia thiooxydans</name>
    <dbReference type="NCBI Taxonomy" id="219182"/>
    <lineage>
        <taxon>Bacteria</taxon>
        <taxon>Pseudomonadati</taxon>
        <taxon>Pseudomonadota</taxon>
        <taxon>Betaproteobacteria</taxon>
        <taxon>Burkholderiales</taxon>
        <taxon>Comamonadaceae</taxon>
        <taxon>Ottowia</taxon>
    </lineage>
</organism>
<keyword evidence="2" id="KW-0812">Transmembrane</keyword>
<keyword evidence="2" id="KW-0472">Membrane</keyword>
<gene>
    <name evidence="3" type="ORF">ABIE13_000919</name>
</gene>
<proteinExistence type="predicted"/>
<feature type="region of interest" description="Disordered" evidence="1">
    <location>
        <begin position="186"/>
        <end position="235"/>
    </location>
</feature>
<evidence type="ECO:0000313" key="4">
    <source>
        <dbReference type="Proteomes" id="UP001549320"/>
    </source>
</evidence>
<dbReference type="RefSeq" id="WP_354441528.1">
    <property type="nucleotide sequence ID" value="NZ_JBEPSH010000002.1"/>
</dbReference>
<protein>
    <submittedName>
        <fullName evidence="3">Uncharacterized protein</fullName>
    </submittedName>
</protein>
<evidence type="ECO:0000256" key="2">
    <source>
        <dbReference type="SAM" id="Phobius"/>
    </source>
</evidence>
<dbReference type="EMBL" id="JBEPSH010000002">
    <property type="protein sequence ID" value="MET4575819.1"/>
    <property type="molecule type" value="Genomic_DNA"/>
</dbReference>
<comment type="caution">
    <text evidence="3">The sequence shown here is derived from an EMBL/GenBank/DDBJ whole genome shotgun (WGS) entry which is preliminary data.</text>
</comment>
<accession>A0ABV2Q465</accession>
<keyword evidence="4" id="KW-1185">Reference proteome</keyword>
<reference evidence="3 4" key="1">
    <citation type="submission" date="2024-06" db="EMBL/GenBank/DDBJ databases">
        <title>Sorghum-associated microbial communities from plants grown in Nebraska, USA.</title>
        <authorList>
            <person name="Schachtman D."/>
        </authorList>
    </citation>
    <scope>NUCLEOTIDE SEQUENCE [LARGE SCALE GENOMIC DNA]</scope>
    <source>
        <strain evidence="3 4">2709</strain>
    </source>
</reference>
<dbReference type="Proteomes" id="UP001549320">
    <property type="component" value="Unassembled WGS sequence"/>
</dbReference>
<feature type="compositionally biased region" description="Low complexity" evidence="1">
    <location>
        <begin position="195"/>
        <end position="204"/>
    </location>
</feature>
<sequence length="259" mass="28345">MSRFEMHPSAEEDISSHYALFVTSLSALDLAATQQGLAELDFHAQLAFDSSAKLLYVRWQPDAVLHPEYPVQQSLGQPAEQLVTFAFARAKAELQAEIIDALTEEGEEVPALLRAETEVAHVKVRTELHPTSKDAFLWSLLGELTATAPDPSKVVLYDEDWVLTVPSDEARDYMEWRDMVETIEDENKLNEQNAGSESLEESGSGSRGGKPGNPVQPQAPANPIHTSRAPGEQASGQSGTFLVAVLAALAVGVWYWMRG</sequence>
<evidence type="ECO:0000256" key="1">
    <source>
        <dbReference type="SAM" id="MobiDB-lite"/>
    </source>
</evidence>
<keyword evidence="2" id="KW-1133">Transmembrane helix</keyword>
<name>A0ABV2Q465_9BURK</name>
<feature type="transmembrane region" description="Helical" evidence="2">
    <location>
        <begin position="238"/>
        <end position="257"/>
    </location>
</feature>
<evidence type="ECO:0000313" key="3">
    <source>
        <dbReference type="EMBL" id="MET4575819.1"/>
    </source>
</evidence>